<dbReference type="STRING" id="891968.Anamo_2013"/>
<evidence type="ECO:0000256" key="2">
    <source>
        <dbReference type="ARBA" id="ARBA00022448"/>
    </source>
</evidence>
<keyword evidence="3" id="KW-0547">Nucleotide-binding</keyword>
<dbReference type="PROSITE" id="PS00211">
    <property type="entry name" value="ABC_TRANSPORTER_1"/>
    <property type="match status" value="1"/>
</dbReference>
<dbReference type="GO" id="GO:0015807">
    <property type="term" value="P:L-amino acid transport"/>
    <property type="evidence" value="ECO:0007669"/>
    <property type="project" value="TreeGrafter"/>
</dbReference>
<dbReference type="GO" id="GO:0016887">
    <property type="term" value="F:ATP hydrolysis activity"/>
    <property type="evidence" value="ECO:0007669"/>
    <property type="project" value="InterPro"/>
</dbReference>
<reference evidence="8" key="1">
    <citation type="journal article" date="2013" name="Stand. Genomic Sci.">
        <title>Complete genome sequence of the moderate thermophile Anaerobaculum mobile type strain (NGA(T)).</title>
        <authorList>
            <person name="Mavromatis K."/>
            <person name="Stackebrandt E."/>
            <person name="Held B."/>
            <person name="Lapidus A."/>
            <person name="Nolan M."/>
            <person name="Lucas S."/>
            <person name="Hammon N."/>
            <person name="Deshpande S."/>
            <person name="Cheng J.F."/>
            <person name="Tapia R."/>
            <person name="Goodwin L.A."/>
            <person name="Pitluck S."/>
            <person name="Liolios K."/>
            <person name="Pagani I."/>
            <person name="Ivanova N."/>
            <person name="Mikhailova N."/>
            <person name="Huntemann M."/>
            <person name="Pati A."/>
            <person name="Chen A."/>
            <person name="Palaniappan K."/>
            <person name="Land M."/>
            <person name="Rohde M."/>
            <person name="Spring S."/>
            <person name="Goker M."/>
            <person name="Woyke T."/>
            <person name="Detter J.C."/>
            <person name="Bristow J."/>
            <person name="Eisen J.A."/>
            <person name="Markowitz V."/>
            <person name="Hugenholtz P."/>
            <person name="Klenk H.P."/>
            <person name="Kyrpides N.C."/>
        </authorList>
    </citation>
    <scope>NUCLEOTIDE SEQUENCE</scope>
    <source>
        <strain evidence="8">ATCC BAA-54 / DSM 13181 / NGA</strain>
    </source>
</reference>
<keyword evidence="2" id="KW-0813">Transport</keyword>
<dbReference type="PATRIC" id="fig|891968.3.peg.1998"/>
<dbReference type="PANTHER" id="PTHR43820:SF4">
    <property type="entry name" value="HIGH-AFFINITY BRANCHED-CHAIN AMINO ACID TRANSPORT ATP-BINDING PROTEIN LIVF"/>
    <property type="match status" value="1"/>
</dbReference>
<dbReference type="PROSITE" id="PS50893">
    <property type="entry name" value="ABC_TRANSPORTER_2"/>
    <property type="match status" value="1"/>
</dbReference>
<evidence type="ECO:0000256" key="1">
    <source>
        <dbReference type="ARBA" id="ARBA00005417"/>
    </source>
</evidence>
<keyword evidence="5" id="KW-0029">Amino-acid transport</keyword>
<accession>I4BZ89</accession>
<dbReference type="eggNOG" id="COG0410">
    <property type="taxonomic scope" value="Bacteria"/>
</dbReference>
<feature type="domain" description="ABC transporter" evidence="6">
    <location>
        <begin position="6"/>
        <end position="237"/>
    </location>
</feature>
<dbReference type="InterPro" id="IPR003593">
    <property type="entry name" value="AAA+_ATPase"/>
</dbReference>
<proteinExistence type="inferred from homology"/>
<dbReference type="AlphaFoldDB" id="I4BZ89"/>
<evidence type="ECO:0000313" key="8">
    <source>
        <dbReference type="Proteomes" id="UP000006061"/>
    </source>
</evidence>
<dbReference type="InterPro" id="IPR030660">
    <property type="entry name" value="ABC_branched_ATPase_LivF/BraG"/>
</dbReference>
<dbReference type="GO" id="GO:0015658">
    <property type="term" value="F:branched-chain amino acid transmembrane transporter activity"/>
    <property type="evidence" value="ECO:0007669"/>
    <property type="project" value="InterPro"/>
</dbReference>
<dbReference type="SUPFAM" id="SSF52540">
    <property type="entry name" value="P-loop containing nucleoside triphosphate hydrolases"/>
    <property type="match status" value="1"/>
</dbReference>
<dbReference type="HOGENOM" id="CLU_000604_1_2_0"/>
<name>I4BZ89_ACEMN</name>
<dbReference type="InterPro" id="IPR003439">
    <property type="entry name" value="ABC_transporter-like_ATP-bd"/>
</dbReference>
<dbReference type="InterPro" id="IPR052156">
    <property type="entry name" value="BCAA_Transport_ATP-bd_LivF"/>
</dbReference>
<dbReference type="InterPro" id="IPR027417">
    <property type="entry name" value="P-loop_NTPase"/>
</dbReference>
<dbReference type="GO" id="GO:0005524">
    <property type="term" value="F:ATP binding"/>
    <property type="evidence" value="ECO:0007669"/>
    <property type="project" value="UniProtKB-KW"/>
</dbReference>
<dbReference type="SMART" id="SM00382">
    <property type="entry name" value="AAA"/>
    <property type="match status" value="1"/>
</dbReference>
<keyword evidence="8" id="KW-1185">Reference proteome</keyword>
<dbReference type="CDD" id="cd03224">
    <property type="entry name" value="ABC_TM1139_LivF_branched"/>
    <property type="match status" value="1"/>
</dbReference>
<evidence type="ECO:0000256" key="5">
    <source>
        <dbReference type="ARBA" id="ARBA00022970"/>
    </source>
</evidence>
<dbReference type="Gene3D" id="3.40.50.300">
    <property type="entry name" value="P-loop containing nucleotide triphosphate hydrolases"/>
    <property type="match status" value="1"/>
</dbReference>
<dbReference type="Proteomes" id="UP000006061">
    <property type="component" value="Chromosome"/>
</dbReference>
<dbReference type="Pfam" id="PF00005">
    <property type="entry name" value="ABC_tran"/>
    <property type="match status" value="1"/>
</dbReference>
<dbReference type="PIRSF" id="PIRSF039137">
    <property type="entry name" value="ABC_branched_ATPase"/>
    <property type="match status" value="1"/>
</dbReference>
<organism evidence="7 8">
    <name type="scientific">Acetomicrobium mobile (strain ATCC BAA-54 / DSM 13181 / JCM 12221 / NGA)</name>
    <name type="common">Anaerobaculum mobile</name>
    <dbReference type="NCBI Taxonomy" id="891968"/>
    <lineage>
        <taxon>Bacteria</taxon>
        <taxon>Thermotogati</taxon>
        <taxon>Synergistota</taxon>
        <taxon>Synergistia</taxon>
        <taxon>Synergistales</taxon>
        <taxon>Acetomicrobiaceae</taxon>
        <taxon>Acetomicrobium</taxon>
    </lineage>
</organism>
<comment type="similarity">
    <text evidence="1">Belongs to the ABC transporter superfamily.</text>
</comment>
<protein>
    <submittedName>
        <fullName evidence="7">ABC-type branched-chain amino acid transport systems, ATPase component</fullName>
    </submittedName>
</protein>
<dbReference type="KEGG" id="amo:Anamo_2013"/>
<evidence type="ECO:0000313" key="7">
    <source>
        <dbReference type="EMBL" id="AFM22596.1"/>
    </source>
</evidence>
<sequence length="240" mass="26450">MAEPILSVQSLSVTYGAIRALHGVSMEVYEGEIVCVIGANGAGKSTLLNAIMGDVRRESGEVFFDGKPLAKRSYQVVAQGVSLVPEGRRIFSPLTVHENLMIGAFPRKDMRQIEEDLEWVYGLFPRLQERKDQYAGTLSGGEQQMLAIGRALMSRPRLLLLDEPSLGLAPILIKEIFKELKRINGEGVTMLLVEQNARQALMLSNRGYVLQTGRIVLQGPSQELLVNPDVTAAYLGKLKK</sequence>
<evidence type="ECO:0000256" key="4">
    <source>
        <dbReference type="ARBA" id="ARBA00022840"/>
    </source>
</evidence>
<gene>
    <name evidence="7" type="ordered locus">Anamo_2013</name>
</gene>
<dbReference type="InterPro" id="IPR017871">
    <property type="entry name" value="ABC_transporter-like_CS"/>
</dbReference>
<keyword evidence="4" id="KW-0067">ATP-binding</keyword>
<dbReference type="PANTHER" id="PTHR43820">
    <property type="entry name" value="HIGH-AFFINITY BRANCHED-CHAIN AMINO ACID TRANSPORT ATP-BINDING PROTEIN LIVF"/>
    <property type="match status" value="1"/>
</dbReference>
<evidence type="ECO:0000259" key="6">
    <source>
        <dbReference type="PROSITE" id="PS50893"/>
    </source>
</evidence>
<evidence type="ECO:0000256" key="3">
    <source>
        <dbReference type="ARBA" id="ARBA00022741"/>
    </source>
</evidence>
<dbReference type="EMBL" id="CP003198">
    <property type="protein sequence ID" value="AFM22596.1"/>
    <property type="molecule type" value="Genomic_DNA"/>
</dbReference>